<dbReference type="Gene3D" id="3.30.559.30">
    <property type="entry name" value="Nonribosomal peptide synthetase, condensation domain"/>
    <property type="match status" value="3"/>
</dbReference>
<dbReference type="RefSeq" id="WP_133849212.1">
    <property type="nucleotide sequence ID" value="NZ_SNXZ01000002.1"/>
</dbReference>
<dbReference type="FunFam" id="3.40.50.12780:FF:000012">
    <property type="entry name" value="Non-ribosomal peptide synthetase"/>
    <property type="match status" value="1"/>
</dbReference>
<dbReference type="GO" id="GO:0031177">
    <property type="term" value="F:phosphopantetheine binding"/>
    <property type="evidence" value="ECO:0007669"/>
    <property type="project" value="InterPro"/>
</dbReference>
<keyword evidence="6" id="KW-0045">Antibiotic biosynthesis</keyword>
<dbReference type="Pfam" id="PF00668">
    <property type="entry name" value="Condensation"/>
    <property type="match status" value="3"/>
</dbReference>
<dbReference type="SMART" id="SM01294">
    <property type="entry name" value="PKS_PP_betabranch"/>
    <property type="match status" value="1"/>
</dbReference>
<feature type="region of interest" description="Disordered" evidence="7">
    <location>
        <begin position="210"/>
        <end position="229"/>
    </location>
</feature>
<dbReference type="CDD" id="cd05930">
    <property type="entry name" value="A_NRPS"/>
    <property type="match status" value="1"/>
</dbReference>
<dbReference type="FunFam" id="1.10.1200.10:FF:000005">
    <property type="entry name" value="Nonribosomal peptide synthetase 1"/>
    <property type="match status" value="1"/>
</dbReference>
<dbReference type="PANTHER" id="PTHR45527:SF1">
    <property type="entry name" value="FATTY ACID SYNTHASE"/>
    <property type="match status" value="1"/>
</dbReference>
<dbReference type="GO" id="GO:0044550">
    <property type="term" value="P:secondary metabolite biosynthetic process"/>
    <property type="evidence" value="ECO:0007669"/>
    <property type="project" value="UniProtKB-ARBA"/>
</dbReference>
<dbReference type="Gene3D" id="3.30.559.10">
    <property type="entry name" value="Chloramphenicol acetyltransferase-like domain"/>
    <property type="match status" value="3"/>
</dbReference>
<dbReference type="OrthoDB" id="2472181at2"/>
<dbReference type="GO" id="GO:0017000">
    <property type="term" value="P:antibiotic biosynthetic process"/>
    <property type="evidence" value="ECO:0007669"/>
    <property type="project" value="UniProtKB-KW"/>
</dbReference>
<evidence type="ECO:0000256" key="5">
    <source>
        <dbReference type="ARBA" id="ARBA00022737"/>
    </source>
</evidence>
<dbReference type="GO" id="GO:0043041">
    <property type="term" value="P:amino acid activation for nonribosomal peptide biosynthetic process"/>
    <property type="evidence" value="ECO:0007669"/>
    <property type="project" value="TreeGrafter"/>
</dbReference>
<dbReference type="Pfam" id="PF00501">
    <property type="entry name" value="AMP-binding"/>
    <property type="match status" value="1"/>
</dbReference>
<dbReference type="InterPro" id="IPR036736">
    <property type="entry name" value="ACP-like_sf"/>
</dbReference>
<dbReference type="Gene3D" id="1.10.1200.10">
    <property type="entry name" value="ACP-like"/>
    <property type="match status" value="1"/>
</dbReference>
<keyword evidence="5" id="KW-0677">Repeat</keyword>
<dbReference type="GO" id="GO:0003824">
    <property type="term" value="F:catalytic activity"/>
    <property type="evidence" value="ECO:0007669"/>
    <property type="project" value="InterPro"/>
</dbReference>
<dbReference type="InterPro" id="IPR010071">
    <property type="entry name" value="AA_adenyl_dom"/>
</dbReference>
<dbReference type="PROSITE" id="PS50075">
    <property type="entry name" value="CARRIER"/>
    <property type="match status" value="1"/>
</dbReference>
<dbReference type="Proteomes" id="UP000295444">
    <property type="component" value="Unassembled WGS sequence"/>
</dbReference>
<dbReference type="FunFam" id="3.40.50.980:FF:000001">
    <property type="entry name" value="Non-ribosomal peptide synthetase"/>
    <property type="match status" value="1"/>
</dbReference>
<keyword evidence="10" id="KW-1185">Reference proteome</keyword>
<protein>
    <submittedName>
        <fullName evidence="9">Non-ribosomal peptide synthase protein (TIGR01720 family)/amino acid adenylation domain-containing protein</fullName>
    </submittedName>
</protein>
<dbReference type="FunFam" id="3.30.300.30:FF:000010">
    <property type="entry name" value="Enterobactin synthetase component F"/>
    <property type="match status" value="1"/>
</dbReference>
<comment type="cofactor">
    <cofactor evidence="1">
        <name>pantetheine 4'-phosphate</name>
        <dbReference type="ChEBI" id="CHEBI:47942"/>
    </cofactor>
</comment>
<dbReference type="SUPFAM" id="SSF52777">
    <property type="entry name" value="CoA-dependent acyltransferases"/>
    <property type="match status" value="6"/>
</dbReference>
<feature type="domain" description="Carrier" evidence="8">
    <location>
        <begin position="956"/>
        <end position="1030"/>
    </location>
</feature>
<dbReference type="InterPro" id="IPR006162">
    <property type="entry name" value="Ppantetheine_attach_site"/>
</dbReference>
<dbReference type="InterPro" id="IPR020806">
    <property type="entry name" value="PKS_PP-bd"/>
</dbReference>
<evidence type="ECO:0000313" key="9">
    <source>
        <dbReference type="EMBL" id="TDQ00504.1"/>
    </source>
</evidence>
<comment type="caution">
    <text evidence="9">The sequence shown here is derived from an EMBL/GenBank/DDBJ whole genome shotgun (WGS) entry which is preliminary data.</text>
</comment>
<evidence type="ECO:0000256" key="3">
    <source>
        <dbReference type="ARBA" id="ARBA00022450"/>
    </source>
</evidence>
<keyword evidence="4" id="KW-0597">Phosphoprotein</keyword>
<dbReference type="PROSITE" id="PS00455">
    <property type="entry name" value="AMP_BINDING"/>
    <property type="match status" value="1"/>
</dbReference>
<evidence type="ECO:0000256" key="2">
    <source>
        <dbReference type="ARBA" id="ARBA00006432"/>
    </source>
</evidence>
<dbReference type="SMART" id="SM00823">
    <property type="entry name" value="PKS_PP"/>
    <property type="match status" value="1"/>
</dbReference>
<dbReference type="InterPro" id="IPR025110">
    <property type="entry name" value="AMP-bd_C"/>
</dbReference>
<comment type="similarity">
    <text evidence="2">Belongs to the ATP-dependent AMP-binding enzyme family.</text>
</comment>
<proteinExistence type="inferred from homology"/>
<dbReference type="InterPro" id="IPR000873">
    <property type="entry name" value="AMP-dep_synth/lig_dom"/>
</dbReference>
<dbReference type="Pfam" id="PF00550">
    <property type="entry name" value="PP-binding"/>
    <property type="match status" value="1"/>
</dbReference>
<sequence>MGTGRHSRLPLSSAQQGVWLAHRNDPTACRYTCAECLTLDGPLDTAVLRRAWARLGAEADALRVVRFAHEADGGLYQVLADEVAPLRELDLRGEPDAEAAALAYAHADLDAPLDLATGPVSHAALLRTAENRHLLYLRMHHAVTDGYSMHLLHSTLADLYTSTLRGQPRTTTPLRELAGLVERDAKYRAGADFEVDDAYWTKRFADHPEPMRLPGARAERADPTRGARPVRTQAELPTTDVELFSATATELGTSWQVAVIGATAAYLQRATGRRDVVLGLASNARRGIAANRTPGMAANTLALRVDVAPSMSLRGLLPSVAEEVAQAQRHERYRYDDLCRALRVPAAEEGPLGPIINFMPYPRHYAFADVTASALNLSAGPLPDITFGLTGTAEDGLTASVDANAALHREDRLPADLRRWTEFLRSVTRRPDRPLHSIDLLTVAERVELLVRRNETTCERTANSVVDLIEAVARQHPDHVAVAGRGLSLTYAELDARSAALAARLAEHGVRREDVVGLAMPRSPHLIVAMLAVLRAGGCYLPLDLGYPPDRIRYMVTDSAPRCVVVSDPAAAGAVLPADTHLVEVTERPTTPHAPVTIDPDGAANIIYTSGSTGSPKGVLSHHRGLANLALDHSARFGLDADSSVLQYVSPAFDAAGGDIWPALVAGARLVLPADPVEVSTTDLITLLRDERITHVALPPSMLRQLSAEGLPDLRTLVVGGESTDANVVDRWAPGRRMMNMYGPTEACCAATGAQVVPGEPLTIGVPIDNVTVYVLDADLQPVVPGAAGELYVAGTGVARGYLNQPALTAEKFLPCPFGPPGARMYRTGDRVHQDDEGVLRYLGRSDHQVKIRGHRVELGEIEAALGDDPAVGNAIVMATAAPSGNKRLVGYVVPRDAAQVDPDSLRAKVRTVLPEYMVPSAIVVLDEFPLQPNGKVDRKALPEPDRPRADAADRGPVTEEQAVLCKLFAEVLGIDEIGVRDSFFELGGDSILALRLVSAARAAGMDVDSRQVFEHPTVGELAEVVRPLATEGGDADPDDDGTGAFPAPPIVRWALELGPVDAFHQSMCVRVPAGADLDRLTEALRLLIDRHPALRTRLVDDRELHVDPPGRADAVVSAVDVTGRSAHEVAAVLEQQRAAAVEALRPAEGRVVRAVWLDAGAGAPGTLLLVLHHLAVDGVSWRILLPDLAHAWAVVSGTDSTPWSPLGTSAKTWSTQLAQAATEPHWTAQTELWRRILRTGGPAIGTRDLDPGTDTFATAATTGITLSADVAEPLLTVLPDRYRATQDDILLTALALAVGHHLPASGSAVLVDLEGHGRHGAGRAVALENTVGWFTSIHPVAVDPGPVAWSTVESGGAELGTAVKRVKEQLRAIPDHGIGFGMARYLNAATGAELAGLGAPRLAFNYLGRLTAGADADWAPAGDDPFAGTADPRMAMPHALELNAIAYDRADGTHLELRAMWPSGVLDEAAVTGLLDALRTALIGFAAHARGPGVGGLTPSDVPLAGLDQDDIDEITERRPDTTDILPLTPLQEALLLHNLITVNAVDAYNDQLRLTFEGPLDAARMRGALTTVLRRHPVLAAAFEHDVAVPVQVLGGTPEPPWTEHDLAHLDDAELDRRADRLATADRMARFALDEPPPMRCRLIKRAADRHELVLTAHHIVWDGWSMAIVLRELFACYADGDDRALAQPPRYRTYLNWLAEQDFSVAVEAWARYLADLPGPTLFAPGLPSTAQVTHDLLIAELPEDRSAALVARAREAGVTLNTLVQLVWAVLLNQLTGADDVVFGTSVSGRPPDLPGVDRMVGLLTNTIPVRVRLARDAPVADALTALTREQVPLLDHHHVGLATIQRQAGHDRTGLFDTTVMVLNYPFDPAEWDAVLGDLRVSDYALSDGTPFPLRMVVVPGRKTQVRLGFRPDAVGGTDARCLLRRAVAVFTALAHDTDQTVSDLIAAASAAGRSPEGPA</sequence>
<dbReference type="PROSITE" id="PS00012">
    <property type="entry name" value="PHOSPHOPANTETHEINE"/>
    <property type="match status" value="1"/>
</dbReference>
<feature type="region of interest" description="Disordered" evidence="7">
    <location>
        <begin position="935"/>
        <end position="956"/>
    </location>
</feature>
<evidence type="ECO:0000256" key="6">
    <source>
        <dbReference type="ARBA" id="ARBA00023194"/>
    </source>
</evidence>
<dbReference type="GO" id="GO:0008610">
    <property type="term" value="P:lipid biosynthetic process"/>
    <property type="evidence" value="ECO:0007669"/>
    <property type="project" value="UniProtKB-ARBA"/>
</dbReference>
<dbReference type="InterPro" id="IPR020845">
    <property type="entry name" value="AMP-binding_CS"/>
</dbReference>
<dbReference type="NCBIfam" id="TIGR01720">
    <property type="entry name" value="NRPS-para261"/>
    <property type="match status" value="1"/>
</dbReference>
<dbReference type="FunFam" id="2.30.38.10:FF:000001">
    <property type="entry name" value="Non-ribosomal peptide synthetase PvdI"/>
    <property type="match status" value="1"/>
</dbReference>
<dbReference type="SUPFAM" id="SSF47336">
    <property type="entry name" value="ACP-like"/>
    <property type="match status" value="1"/>
</dbReference>
<dbReference type="InterPro" id="IPR023213">
    <property type="entry name" value="CAT-like_dom_sf"/>
</dbReference>
<dbReference type="Gene3D" id="3.30.300.30">
    <property type="match status" value="1"/>
</dbReference>
<gene>
    <name evidence="9" type="ORF">EV186_102365</name>
</gene>
<dbReference type="Pfam" id="PF13193">
    <property type="entry name" value="AMP-binding_C"/>
    <property type="match status" value="1"/>
</dbReference>
<dbReference type="PANTHER" id="PTHR45527">
    <property type="entry name" value="NONRIBOSOMAL PEPTIDE SYNTHETASE"/>
    <property type="match status" value="1"/>
</dbReference>
<dbReference type="EMBL" id="SNXZ01000002">
    <property type="protein sequence ID" value="TDQ00504.1"/>
    <property type="molecule type" value="Genomic_DNA"/>
</dbReference>
<dbReference type="InterPro" id="IPR009081">
    <property type="entry name" value="PP-bd_ACP"/>
</dbReference>
<dbReference type="InterPro" id="IPR001242">
    <property type="entry name" value="Condensation_dom"/>
</dbReference>
<evidence type="ECO:0000256" key="1">
    <source>
        <dbReference type="ARBA" id="ARBA00001957"/>
    </source>
</evidence>
<feature type="compositionally biased region" description="Basic and acidic residues" evidence="7">
    <location>
        <begin position="936"/>
        <end position="956"/>
    </location>
</feature>
<evidence type="ECO:0000256" key="4">
    <source>
        <dbReference type="ARBA" id="ARBA00022553"/>
    </source>
</evidence>
<dbReference type="InterPro" id="IPR045851">
    <property type="entry name" value="AMP-bd_C_sf"/>
</dbReference>
<reference evidence="9 10" key="1">
    <citation type="submission" date="2019-03" db="EMBL/GenBank/DDBJ databases">
        <title>Genomic Encyclopedia of Type Strains, Phase IV (KMG-IV): sequencing the most valuable type-strain genomes for metagenomic binning, comparative biology and taxonomic classification.</title>
        <authorList>
            <person name="Goeker M."/>
        </authorList>
    </citation>
    <scope>NUCLEOTIDE SEQUENCE [LARGE SCALE GENOMIC DNA]</scope>
    <source>
        <strain evidence="9 10">DSM 45361</strain>
    </source>
</reference>
<keyword evidence="3" id="KW-0596">Phosphopantetheine</keyword>
<evidence type="ECO:0000259" key="8">
    <source>
        <dbReference type="PROSITE" id="PS50075"/>
    </source>
</evidence>
<dbReference type="GO" id="GO:0005737">
    <property type="term" value="C:cytoplasm"/>
    <property type="evidence" value="ECO:0007669"/>
    <property type="project" value="TreeGrafter"/>
</dbReference>
<accession>A0A4R6SFV8</accession>
<dbReference type="SUPFAM" id="SSF56801">
    <property type="entry name" value="Acetyl-CoA synthetase-like"/>
    <property type="match status" value="1"/>
</dbReference>
<dbReference type="InterPro" id="IPR042099">
    <property type="entry name" value="ANL_N_sf"/>
</dbReference>
<dbReference type="InterPro" id="IPR010060">
    <property type="entry name" value="NRPS_synth"/>
</dbReference>
<evidence type="ECO:0000313" key="10">
    <source>
        <dbReference type="Proteomes" id="UP000295444"/>
    </source>
</evidence>
<organism evidence="9 10">
    <name type="scientific">Labedaea rhizosphaerae</name>
    <dbReference type="NCBI Taxonomy" id="598644"/>
    <lineage>
        <taxon>Bacteria</taxon>
        <taxon>Bacillati</taxon>
        <taxon>Actinomycetota</taxon>
        <taxon>Actinomycetes</taxon>
        <taxon>Pseudonocardiales</taxon>
        <taxon>Pseudonocardiaceae</taxon>
        <taxon>Labedaea</taxon>
    </lineage>
</organism>
<dbReference type="Gene3D" id="3.40.50.12780">
    <property type="entry name" value="N-terminal domain of ligase-like"/>
    <property type="match status" value="1"/>
</dbReference>
<dbReference type="NCBIfam" id="TIGR01733">
    <property type="entry name" value="AA-adenyl-dom"/>
    <property type="match status" value="1"/>
</dbReference>
<evidence type="ECO:0000256" key="7">
    <source>
        <dbReference type="SAM" id="MobiDB-lite"/>
    </source>
</evidence>
<name>A0A4R6SFV8_LABRH</name>